<name>A0ACA8QYI7_9BACT</name>
<accession>A0ACA8QYI7</accession>
<reference evidence="1 2" key="1">
    <citation type="journal article" date="2020" name="Int. J. Syst. Evol. Microbiol.">
        <title>Alistipes communis sp. nov., Alistipes dispar sp. nov. and Alistipes onderdonkii subsp. vulgaris subsp. nov., isolated from human faeces, and creation of Alistipes onderdonkii subsp. onderdonkii subsp. nov.</title>
        <authorList>
            <person name="Sakamoto M."/>
            <person name="Ikeyama N."/>
            <person name="Ogata Y."/>
            <person name="Suda W."/>
            <person name="Iino T."/>
            <person name="Hattori M."/>
            <person name="Ohkuma M."/>
        </authorList>
    </citation>
    <scope>NUCLEOTIDE SEQUENCE [LARGE SCALE GENOMIC DNA]</scope>
    <source>
        <strain evidence="1 2">5CPYCFAH4</strain>
    </source>
</reference>
<evidence type="ECO:0000313" key="1">
    <source>
        <dbReference type="EMBL" id="BBL09862.1"/>
    </source>
</evidence>
<evidence type="ECO:0000313" key="2">
    <source>
        <dbReference type="Proteomes" id="UP000317465"/>
    </source>
</evidence>
<protein>
    <submittedName>
        <fullName evidence="1">Uncharacterized protein</fullName>
    </submittedName>
</protein>
<gene>
    <name evidence="1" type="ORF">A5CPYCFAH4_20860</name>
</gene>
<sequence length="300" mass="34572">MSIICSICGGTDVKCAAVIDPNTKQFLDFGYEAFLDGECSRCGNVALTDSDEVKTDMDKRWAEYMAQHHTAPNYARCDIVRHGAYDGCEGACIRIGGPENAVEKYRIVAVCRDLEELKSLAAPDPAREFTVVECQRFEFHEVPENKTYNIEVDDRTVSVTTKEVLDFYPAEYGLKEADIEQYAAAYVARIKAYRECDRWLDPALVRRLLDEEHLMKPRESDSFRLRLHFEWFATLRREDERLCAPFKYAVKAYCLDSIQTFERRYSGLEEALLHCLNGFNENANVPDRYKSIEEYLSKHS</sequence>
<dbReference type="EMBL" id="AP019737">
    <property type="protein sequence ID" value="BBL09862.1"/>
    <property type="molecule type" value="Genomic_DNA"/>
</dbReference>
<keyword evidence="2" id="KW-1185">Reference proteome</keyword>
<organism evidence="1 2">
    <name type="scientific">Alistipes onderdonkii subsp. vulgaris</name>
    <dbReference type="NCBI Taxonomy" id="2585117"/>
    <lineage>
        <taxon>Bacteria</taxon>
        <taxon>Pseudomonadati</taxon>
        <taxon>Bacteroidota</taxon>
        <taxon>Bacteroidia</taxon>
        <taxon>Bacteroidales</taxon>
        <taxon>Rikenellaceae</taxon>
        <taxon>Alistipes</taxon>
    </lineage>
</organism>
<dbReference type="Proteomes" id="UP000317465">
    <property type="component" value="Chromosome"/>
</dbReference>
<proteinExistence type="predicted"/>